<keyword evidence="2" id="KW-0238">DNA-binding</keyword>
<feature type="region of interest" description="Disordered" evidence="4">
    <location>
        <begin position="1"/>
        <end position="24"/>
    </location>
</feature>
<dbReference type="GO" id="GO:0043565">
    <property type="term" value="F:sequence-specific DNA binding"/>
    <property type="evidence" value="ECO:0007669"/>
    <property type="project" value="InterPro"/>
</dbReference>
<evidence type="ECO:0000256" key="1">
    <source>
        <dbReference type="ARBA" id="ARBA00023015"/>
    </source>
</evidence>
<feature type="domain" description="HTH araC/xylS-type" evidence="5">
    <location>
        <begin position="36"/>
        <end position="134"/>
    </location>
</feature>
<dbReference type="InterPro" id="IPR050204">
    <property type="entry name" value="AraC_XylS_family_regulators"/>
</dbReference>
<dbReference type="AlphaFoldDB" id="A0A448HGZ3"/>
<reference evidence="6 7" key="1">
    <citation type="submission" date="2018-12" db="EMBL/GenBank/DDBJ databases">
        <authorList>
            <consortium name="Pathogen Informatics"/>
        </authorList>
    </citation>
    <scope>NUCLEOTIDE SEQUENCE [LARGE SCALE GENOMIC DNA]</scope>
    <source>
        <strain evidence="6 7">NCTC11636</strain>
    </source>
</reference>
<dbReference type="SUPFAM" id="SSF46689">
    <property type="entry name" value="Homeodomain-like"/>
    <property type="match status" value="2"/>
</dbReference>
<evidence type="ECO:0000313" key="7">
    <source>
        <dbReference type="Proteomes" id="UP000266895"/>
    </source>
</evidence>
<dbReference type="Pfam" id="PF12833">
    <property type="entry name" value="HTH_18"/>
    <property type="match status" value="1"/>
</dbReference>
<dbReference type="SMART" id="SM00342">
    <property type="entry name" value="HTH_ARAC"/>
    <property type="match status" value="1"/>
</dbReference>
<gene>
    <name evidence="6" type="primary">adaA</name>
    <name evidence="6" type="ORF">NCTC11636_01428</name>
</gene>
<dbReference type="PROSITE" id="PS01124">
    <property type="entry name" value="HTH_ARAC_FAMILY_2"/>
    <property type="match status" value="1"/>
</dbReference>
<evidence type="ECO:0000256" key="4">
    <source>
        <dbReference type="SAM" id="MobiDB-lite"/>
    </source>
</evidence>
<dbReference type="GO" id="GO:0032259">
    <property type="term" value="P:methylation"/>
    <property type="evidence" value="ECO:0007669"/>
    <property type="project" value="UniProtKB-KW"/>
</dbReference>
<keyword evidence="6" id="KW-0808">Transferase</keyword>
<dbReference type="KEGG" id="ahw:NCTC11636_01428"/>
<dbReference type="Gene3D" id="1.10.10.60">
    <property type="entry name" value="Homeodomain-like"/>
    <property type="match status" value="2"/>
</dbReference>
<evidence type="ECO:0000256" key="3">
    <source>
        <dbReference type="ARBA" id="ARBA00023163"/>
    </source>
</evidence>
<dbReference type="GO" id="GO:0008168">
    <property type="term" value="F:methyltransferase activity"/>
    <property type="evidence" value="ECO:0007669"/>
    <property type="project" value="UniProtKB-KW"/>
</dbReference>
<sequence>MRRIGATSPTPGRGGAPPRSSLPRATVAPGTLELVARATAFLREHHRQPLSVRDLADHLCYSPSHLTRTFTAVAGVSPIGYLSAWRLHEAKRLLLLPGVGVAEACYEVGYTSVGTFSRRFTRDVGLAPGALRRAADRLAESSLPPVSLLAPADSRVVVRLTLPAALRPALGPSPYQWVGTFPTPAATGPPATGTLRRGLVEVEVPVVAGAPWLLALLVPDGAGVNDHLAPDRPLVARHPRPLRPDAASDPLVLEVEPALPWDPPALVALAALWPG</sequence>
<dbReference type="GO" id="GO:0003700">
    <property type="term" value="F:DNA-binding transcription factor activity"/>
    <property type="evidence" value="ECO:0007669"/>
    <property type="project" value="InterPro"/>
</dbReference>
<name>A0A448HGZ3_9ACTO</name>
<accession>A0A448HGZ3</accession>
<keyword evidence="1" id="KW-0805">Transcription regulation</keyword>
<dbReference type="PANTHER" id="PTHR46796">
    <property type="entry name" value="HTH-TYPE TRANSCRIPTIONAL ACTIVATOR RHAS-RELATED"/>
    <property type="match status" value="1"/>
</dbReference>
<dbReference type="InterPro" id="IPR018062">
    <property type="entry name" value="HTH_AraC-typ_CS"/>
</dbReference>
<evidence type="ECO:0000256" key="2">
    <source>
        <dbReference type="ARBA" id="ARBA00023125"/>
    </source>
</evidence>
<dbReference type="Proteomes" id="UP000266895">
    <property type="component" value="Chromosome"/>
</dbReference>
<dbReference type="EMBL" id="LR134350">
    <property type="protein sequence ID" value="VEG28227.1"/>
    <property type="molecule type" value="Genomic_DNA"/>
</dbReference>
<dbReference type="PROSITE" id="PS00041">
    <property type="entry name" value="HTH_ARAC_FAMILY_1"/>
    <property type="match status" value="1"/>
</dbReference>
<protein>
    <submittedName>
        <fullName evidence="6">Methylphosphotriester-DNA--protein-cysteine S-methyltransferase</fullName>
        <ecNumber evidence="6">2.1.1.-</ecNumber>
    </submittedName>
</protein>
<evidence type="ECO:0000259" key="5">
    <source>
        <dbReference type="PROSITE" id="PS01124"/>
    </source>
</evidence>
<keyword evidence="6" id="KW-0489">Methyltransferase</keyword>
<dbReference type="InterPro" id="IPR009057">
    <property type="entry name" value="Homeodomain-like_sf"/>
</dbReference>
<keyword evidence="3" id="KW-0804">Transcription</keyword>
<dbReference type="OrthoDB" id="2060755at2"/>
<proteinExistence type="predicted"/>
<keyword evidence="7" id="KW-1185">Reference proteome</keyword>
<dbReference type="InterPro" id="IPR018060">
    <property type="entry name" value="HTH_AraC"/>
</dbReference>
<evidence type="ECO:0000313" key="6">
    <source>
        <dbReference type="EMBL" id="VEG28227.1"/>
    </source>
</evidence>
<organism evidence="6 7">
    <name type="scientific">Actinomyces howellii</name>
    <dbReference type="NCBI Taxonomy" id="52771"/>
    <lineage>
        <taxon>Bacteria</taxon>
        <taxon>Bacillati</taxon>
        <taxon>Actinomycetota</taxon>
        <taxon>Actinomycetes</taxon>
        <taxon>Actinomycetales</taxon>
        <taxon>Actinomycetaceae</taxon>
        <taxon>Actinomyces</taxon>
    </lineage>
</organism>
<dbReference type="EC" id="2.1.1.-" evidence="6"/>